<sequence length="468" mass="53822">MMERLILCYISKLKAKNAQVLKLADIIKNRGKNVPEKLFFIDFRITSEVRSSMIEAYNLSRSINRSLTGYDKKVRPNAGGPPVIVKIEFKVISFGEIKEANMEYSMDIFMRQWWHDPRFKNNYSKPFNMAADPTKLFWTPDTYFWNVKDAKYHFVTRENMRVKISPDGEIYYSTRITLTAQCDMDLHLYPMDTQYCPLIIESYAYTTADVDYRWKGGDKQSVEIVSKEMAQFDLTDVKTYTKSQTNSKGSFASLKAVFSFRRRTESFVSAIFVPAVVLVVLSWCCFFISPSAVPARVALSITTILTSILLKGNVNRDMPKVSYMKAVDYFLLTSFGFIFAALIEFIIVLNTSPVFSPPSWFKKDKRGDKKEIAMECEAHSKGSVDLIVQVMDEGVCRIRNNKGNIKLKPQPKQQLPLTPPVATKTKAHWIDRLSRFLFPTLYVTFLVAYTIYYSALREESDSKGHVLD</sequence>
<protein>
    <recommendedName>
        <fullName evidence="19">Gamma-aminobutyric acid receptor subunit beta</fullName>
    </recommendedName>
</protein>
<evidence type="ECO:0000256" key="10">
    <source>
        <dbReference type="ARBA" id="ARBA00023157"/>
    </source>
</evidence>
<dbReference type="GO" id="GO:0005254">
    <property type="term" value="F:chloride channel activity"/>
    <property type="evidence" value="ECO:0007669"/>
    <property type="project" value="UniProtKB-KW"/>
</dbReference>
<dbReference type="Gene3D" id="1.20.58.390">
    <property type="entry name" value="Neurotransmitter-gated ion-channel transmembrane domain"/>
    <property type="match status" value="1"/>
</dbReference>
<keyword evidence="24" id="KW-1185">Reference proteome</keyword>
<dbReference type="PROSITE" id="PS00236">
    <property type="entry name" value="NEUROTR_ION_CHANNEL"/>
    <property type="match status" value="1"/>
</dbReference>
<dbReference type="FunFam" id="1.20.58.390:FF:000098">
    <property type="entry name" value="Predicted protein"/>
    <property type="match status" value="1"/>
</dbReference>
<comment type="subcellular location">
    <subcellularLocation>
        <location evidence="18">Postsynaptic cell membrane</location>
        <topology evidence="18">Multi-pass membrane protein</topology>
    </subcellularLocation>
</comment>
<evidence type="ECO:0000256" key="7">
    <source>
        <dbReference type="ARBA" id="ARBA00023018"/>
    </source>
</evidence>
<dbReference type="GO" id="GO:0005230">
    <property type="term" value="F:extracellular ligand-gated monoatomic ion channel activity"/>
    <property type="evidence" value="ECO:0007669"/>
    <property type="project" value="InterPro"/>
</dbReference>
<evidence type="ECO:0000256" key="19">
    <source>
        <dbReference type="ARBA" id="ARBA00071250"/>
    </source>
</evidence>
<evidence type="ECO:0000256" key="16">
    <source>
        <dbReference type="ARBA" id="ARBA00023286"/>
    </source>
</evidence>
<dbReference type="InterPro" id="IPR006202">
    <property type="entry name" value="Neur_chan_lig-bd"/>
</dbReference>
<evidence type="ECO:0000256" key="12">
    <source>
        <dbReference type="ARBA" id="ARBA00023173"/>
    </source>
</evidence>
<accession>A0A3M6TIN1</accession>
<evidence type="ECO:0000313" key="24">
    <source>
        <dbReference type="Proteomes" id="UP000275408"/>
    </source>
</evidence>
<dbReference type="GO" id="GO:0004888">
    <property type="term" value="F:transmembrane signaling receptor activity"/>
    <property type="evidence" value="ECO:0007669"/>
    <property type="project" value="InterPro"/>
</dbReference>
<gene>
    <name evidence="23" type="ORF">pdam_00012377</name>
</gene>
<feature type="transmembrane region" description="Helical" evidence="20">
    <location>
        <begin position="267"/>
        <end position="289"/>
    </location>
</feature>
<proteinExistence type="inferred from homology"/>
<keyword evidence="8 20" id="KW-0406">Ion transport</keyword>
<evidence type="ECO:0000256" key="1">
    <source>
        <dbReference type="ARBA" id="ARBA00010180"/>
    </source>
</evidence>
<feature type="transmembrane region" description="Helical" evidence="20">
    <location>
        <begin position="436"/>
        <end position="455"/>
    </location>
</feature>
<evidence type="ECO:0000256" key="4">
    <source>
        <dbReference type="ARBA" id="ARBA00022692"/>
    </source>
</evidence>
<dbReference type="NCBIfam" id="TIGR00860">
    <property type="entry name" value="LIC"/>
    <property type="match status" value="1"/>
</dbReference>
<dbReference type="InterPro" id="IPR006029">
    <property type="entry name" value="Neurotrans-gated_channel_TM"/>
</dbReference>
<dbReference type="Gene3D" id="2.70.170.10">
    <property type="entry name" value="Neurotransmitter-gated ion-channel ligand-binding domain"/>
    <property type="match status" value="1"/>
</dbReference>
<evidence type="ECO:0000256" key="11">
    <source>
        <dbReference type="ARBA" id="ARBA00023170"/>
    </source>
</evidence>
<name>A0A3M6TIN1_POCDA</name>
<dbReference type="InterPro" id="IPR006028">
    <property type="entry name" value="GABAA/Glycine_rcpt"/>
</dbReference>
<dbReference type="Pfam" id="PF02932">
    <property type="entry name" value="Neur_chan_memb"/>
    <property type="match status" value="1"/>
</dbReference>
<keyword evidence="9 20" id="KW-0472">Membrane</keyword>
<evidence type="ECO:0000256" key="5">
    <source>
        <dbReference type="ARBA" id="ARBA00022729"/>
    </source>
</evidence>
<dbReference type="SUPFAM" id="SSF63712">
    <property type="entry name" value="Nicotinic receptor ligand binding domain-like"/>
    <property type="match status" value="1"/>
</dbReference>
<comment type="similarity">
    <text evidence="1">Belongs to the ligand-gated ion channel (TC 1.A.9) family. Gamma-aminobutyric acid receptor (TC 1.A.9.5) subfamily.</text>
</comment>
<keyword evidence="3" id="KW-1003">Cell membrane</keyword>
<keyword evidence="5" id="KW-0732">Signal</keyword>
<dbReference type="EMBL" id="RCHS01003516">
    <property type="protein sequence ID" value="RMX41267.1"/>
    <property type="molecule type" value="Genomic_DNA"/>
</dbReference>
<evidence type="ECO:0000259" key="22">
    <source>
        <dbReference type="Pfam" id="PF02932"/>
    </source>
</evidence>
<evidence type="ECO:0000256" key="15">
    <source>
        <dbReference type="ARBA" id="ARBA00023257"/>
    </source>
</evidence>
<evidence type="ECO:0000256" key="17">
    <source>
        <dbReference type="ARBA" id="ARBA00023303"/>
    </source>
</evidence>
<evidence type="ECO:0000256" key="8">
    <source>
        <dbReference type="ARBA" id="ARBA00023065"/>
    </source>
</evidence>
<keyword evidence="17 20" id="KW-0407">Ion channel</keyword>
<dbReference type="FunFam" id="2.70.170.10:FF:000021">
    <property type="entry name" value="Gamma-aminobutyric acid receptor isoform 3b"/>
    <property type="match status" value="1"/>
</dbReference>
<keyword evidence="2 20" id="KW-0813">Transport</keyword>
<dbReference type="Proteomes" id="UP000275408">
    <property type="component" value="Unassembled WGS sequence"/>
</dbReference>
<keyword evidence="10" id="KW-1015">Disulfide bond</keyword>
<dbReference type="SUPFAM" id="SSF90112">
    <property type="entry name" value="Neurotransmitter-gated ion-channel transmembrane pore"/>
    <property type="match status" value="1"/>
</dbReference>
<evidence type="ECO:0000256" key="9">
    <source>
        <dbReference type="ARBA" id="ARBA00023136"/>
    </source>
</evidence>
<keyword evidence="7" id="KW-0770">Synapse</keyword>
<keyword evidence="14" id="KW-0868">Chloride</keyword>
<evidence type="ECO:0000256" key="14">
    <source>
        <dbReference type="ARBA" id="ARBA00023214"/>
    </source>
</evidence>
<reference evidence="23 24" key="1">
    <citation type="journal article" date="2018" name="Sci. Rep.">
        <title>Comparative analysis of the Pocillopora damicornis genome highlights role of immune system in coral evolution.</title>
        <authorList>
            <person name="Cunning R."/>
            <person name="Bay R.A."/>
            <person name="Gillette P."/>
            <person name="Baker A.C."/>
            <person name="Traylor-Knowles N."/>
        </authorList>
    </citation>
    <scope>NUCLEOTIDE SEQUENCE [LARGE SCALE GENOMIC DNA]</scope>
    <source>
        <strain evidence="23">RSMAS</strain>
        <tissue evidence="23">Whole animal</tissue>
    </source>
</reference>
<feature type="domain" description="Neurotransmitter-gated ion-channel ligand-binding" evidence="21">
    <location>
        <begin position="61"/>
        <end position="263"/>
    </location>
</feature>
<organism evidence="23 24">
    <name type="scientific">Pocillopora damicornis</name>
    <name type="common">Cauliflower coral</name>
    <name type="synonym">Millepora damicornis</name>
    <dbReference type="NCBI Taxonomy" id="46731"/>
    <lineage>
        <taxon>Eukaryota</taxon>
        <taxon>Metazoa</taxon>
        <taxon>Cnidaria</taxon>
        <taxon>Anthozoa</taxon>
        <taxon>Hexacorallia</taxon>
        <taxon>Scleractinia</taxon>
        <taxon>Astrocoeniina</taxon>
        <taxon>Pocilloporidae</taxon>
        <taxon>Pocillopora</taxon>
    </lineage>
</organism>
<feature type="transmembrane region" description="Helical" evidence="20">
    <location>
        <begin position="326"/>
        <end position="349"/>
    </location>
</feature>
<dbReference type="PANTHER" id="PTHR18945">
    <property type="entry name" value="NEUROTRANSMITTER GATED ION CHANNEL"/>
    <property type="match status" value="1"/>
</dbReference>
<feature type="domain" description="Neurotransmitter-gated ion-channel transmembrane" evidence="22">
    <location>
        <begin position="272"/>
        <end position="352"/>
    </location>
</feature>
<dbReference type="OrthoDB" id="203862at2759"/>
<evidence type="ECO:0000259" key="21">
    <source>
        <dbReference type="Pfam" id="PF02931"/>
    </source>
</evidence>
<keyword evidence="16" id="KW-1071">Ligand-gated ion channel</keyword>
<dbReference type="AlphaFoldDB" id="A0A3M6TIN1"/>
<dbReference type="InterPro" id="IPR018000">
    <property type="entry name" value="Neurotransmitter_ion_chnl_CS"/>
</dbReference>
<evidence type="ECO:0000256" key="2">
    <source>
        <dbReference type="ARBA" id="ARBA00022448"/>
    </source>
</evidence>
<dbReference type="InterPro" id="IPR036734">
    <property type="entry name" value="Neur_chan_lig-bd_sf"/>
</dbReference>
<comment type="caution">
    <text evidence="23">The sequence shown here is derived from an EMBL/GenBank/DDBJ whole genome shotgun (WGS) entry which is preliminary data.</text>
</comment>
<keyword evidence="15" id="KW-0628">Postsynaptic cell membrane</keyword>
<evidence type="ECO:0000256" key="20">
    <source>
        <dbReference type="RuleBase" id="RU000687"/>
    </source>
</evidence>
<dbReference type="GO" id="GO:0034707">
    <property type="term" value="C:chloride channel complex"/>
    <property type="evidence" value="ECO:0007669"/>
    <property type="project" value="UniProtKB-KW"/>
</dbReference>
<keyword evidence="11" id="KW-0675">Receptor</keyword>
<evidence type="ECO:0000313" key="23">
    <source>
        <dbReference type="EMBL" id="RMX41267.1"/>
    </source>
</evidence>
<keyword evidence="13" id="KW-0325">Glycoprotein</keyword>
<keyword evidence="12" id="KW-0869">Chloride channel</keyword>
<dbReference type="InterPro" id="IPR038050">
    <property type="entry name" value="Neuro_actylchol_rec"/>
</dbReference>
<dbReference type="STRING" id="46731.A0A3M6TIN1"/>
<evidence type="ECO:0000256" key="13">
    <source>
        <dbReference type="ARBA" id="ARBA00023180"/>
    </source>
</evidence>
<evidence type="ECO:0000256" key="18">
    <source>
        <dbReference type="ARBA" id="ARBA00034104"/>
    </source>
</evidence>
<dbReference type="Pfam" id="PF02931">
    <property type="entry name" value="Neur_chan_LBD"/>
    <property type="match status" value="1"/>
</dbReference>
<evidence type="ECO:0000256" key="3">
    <source>
        <dbReference type="ARBA" id="ARBA00022475"/>
    </source>
</evidence>
<keyword evidence="6 20" id="KW-1133">Transmembrane helix</keyword>
<dbReference type="PRINTS" id="PR00252">
    <property type="entry name" value="NRIONCHANNEL"/>
</dbReference>
<dbReference type="GO" id="GO:0045211">
    <property type="term" value="C:postsynaptic membrane"/>
    <property type="evidence" value="ECO:0007669"/>
    <property type="project" value="UniProtKB-SubCell"/>
</dbReference>
<dbReference type="PRINTS" id="PR00253">
    <property type="entry name" value="GABAARECEPTR"/>
</dbReference>
<dbReference type="CDD" id="cd19049">
    <property type="entry name" value="LGIC_TM_anion"/>
    <property type="match status" value="1"/>
</dbReference>
<evidence type="ECO:0000256" key="6">
    <source>
        <dbReference type="ARBA" id="ARBA00022989"/>
    </source>
</evidence>
<feature type="transmembrane region" description="Helical" evidence="20">
    <location>
        <begin position="295"/>
        <end position="314"/>
    </location>
</feature>
<dbReference type="CDD" id="cd18990">
    <property type="entry name" value="LGIC_ECD_GABAAR"/>
    <property type="match status" value="1"/>
</dbReference>
<dbReference type="InterPro" id="IPR006201">
    <property type="entry name" value="Neur_channel"/>
</dbReference>
<dbReference type="InterPro" id="IPR036719">
    <property type="entry name" value="Neuro-gated_channel_TM_sf"/>
</dbReference>
<keyword evidence="4 20" id="KW-0812">Transmembrane</keyword>